<evidence type="ECO:0000256" key="1">
    <source>
        <dbReference type="SAM" id="MobiDB-lite"/>
    </source>
</evidence>
<evidence type="ECO:0000313" key="2">
    <source>
        <dbReference type="EMBL" id="CAD9143102.1"/>
    </source>
</evidence>
<proteinExistence type="predicted"/>
<dbReference type="EMBL" id="HBGE01046352">
    <property type="protein sequence ID" value="CAD9143102.1"/>
    <property type="molecule type" value="Transcribed_RNA"/>
</dbReference>
<dbReference type="AlphaFoldDB" id="A0A7S1QMJ7"/>
<gene>
    <name evidence="2" type="ORF">ACAT0790_LOCUS27962</name>
</gene>
<feature type="compositionally biased region" description="Pro residues" evidence="1">
    <location>
        <begin position="13"/>
        <end position="33"/>
    </location>
</feature>
<protein>
    <recommendedName>
        <fullName evidence="3">Cellulase</fullName>
    </recommendedName>
</protein>
<name>A0A7S1QMJ7_ALECA</name>
<feature type="region of interest" description="Disordered" evidence="1">
    <location>
        <begin position="1"/>
        <end position="33"/>
    </location>
</feature>
<accession>A0A7S1QMJ7</accession>
<sequence length="377" mass="39518">MATQSPTMAPTSMPTPAPTLGPAPAPSPAPTNPPMWSGSNMKMTHYWDCNGQGCDATTLQPWDESKYISPVGYGPQDPAEFGGALYGEKMWLTGAASDALSALMGPDDGCCGGDPNDGGIGGCGKCALVQNPESMNPDWTAVVMKKNRCPPWSNGCGAGEPHFDIAAPGFDNLKWSTANVCGLRPGTGFDSQSQSEAVGNWWSECSHTADCAHLCDQLPMNFRKGCKLFASWGWKRGDPDKVKFKAIACPPEFVKHVGSLFGAGGASGAALLDLAADSSRSADAAAGSAPLSLRLDGQSKLAPTLLQVPSSATTDAEVLPHSVEQHLGVQEERSNPQPRASKGFLAKFHNLMQVMLKLDVASSSKPLAKEPEASVEL</sequence>
<evidence type="ECO:0008006" key="3">
    <source>
        <dbReference type="Google" id="ProtNLM"/>
    </source>
</evidence>
<dbReference type="SUPFAM" id="SSF50685">
    <property type="entry name" value="Barwin-like endoglucanases"/>
    <property type="match status" value="1"/>
</dbReference>
<organism evidence="2">
    <name type="scientific">Alexandrium catenella</name>
    <name type="common">Red tide dinoflagellate</name>
    <name type="synonym">Gonyaulax catenella</name>
    <dbReference type="NCBI Taxonomy" id="2925"/>
    <lineage>
        <taxon>Eukaryota</taxon>
        <taxon>Sar</taxon>
        <taxon>Alveolata</taxon>
        <taxon>Dinophyceae</taxon>
        <taxon>Gonyaulacales</taxon>
        <taxon>Pyrocystaceae</taxon>
        <taxon>Alexandrium</taxon>
    </lineage>
</organism>
<dbReference type="InterPro" id="IPR036908">
    <property type="entry name" value="RlpA-like_sf"/>
</dbReference>
<feature type="compositionally biased region" description="Low complexity" evidence="1">
    <location>
        <begin position="1"/>
        <end position="12"/>
    </location>
</feature>
<dbReference type="Gene3D" id="2.40.40.10">
    <property type="entry name" value="RlpA-like domain"/>
    <property type="match status" value="1"/>
</dbReference>
<reference evidence="2" key="1">
    <citation type="submission" date="2021-01" db="EMBL/GenBank/DDBJ databases">
        <authorList>
            <person name="Corre E."/>
            <person name="Pelletier E."/>
            <person name="Niang G."/>
            <person name="Scheremetjew M."/>
            <person name="Finn R."/>
            <person name="Kale V."/>
            <person name="Holt S."/>
            <person name="Cochrane G."/>
            <person name="Meng A."/>
            <person name="Brown T."/>
            <person name="Cohen L."/>
        </authorList>
    </citation>
    <scope>NUCLEOTIDE SEQUENCE</scope>
    <source>
        <strain evidence="2">OF101</strain>
    </source>
</reference>